<comment type="function">
    <text evidence="9 10">The central subunit of the protein translocation channel SecYEG. Consists of two halves formed by TMs 1-5 and 6-10. These two domains form a lateral gate at the front which open onto the bilayer between TMs 2 and 7, and are clamped together by SecE at the back. The channel is closed by both a pore ring composed of hydrophobic SecY resides and a short helix (helix 2A) on the extracellular side of the membrane which forms a plug. The plug probably moves laterally to allow the channel to open. The ring and the pore may move independently.</text>
</comment>
<feature type="transmembrane region" description="Helical" evidence="9">
    <location>
        <begin position="317"/>
        <end position="339"/>
    </location>
</feature>
<evidence type="ECO:0000256" key="5">
    <source>
        <dbReference type="ARBA" id="ARBA00022927"/>
    </source>
</evidence>
<keyword evidence="9" id="KW-1003">Cell membrane</keyword>
<feature type="transmembrane region" description="Helical" evidence="9">
    <location>
        <begin position="403"/>
        <end position="421"/>
    </location>
</feature>
<dbReference type="PRINTS" id="PR00303">
    <property type="entry name" value="SECYTRNLCASE"/>
</dbReference>
<keyword evidence="4 9" id="KW-0812">Transmembrane</keyword>
<comment type="subcellular location">
    <subcellularLocation>
        <location evidence="9">Cell membrane</location>
        <topology evidence="9">Multi-pass membrane protein</topology>
    </subcellularLocation>
    <subcellularLocation>
        <location evidence="1 11">Membrane</location>
        <topology evidence="1 11">Multi-pass membrane protein</topology>
    </subcellularLocation>
</comment>
<dbReference type="Gene3D" id="1.10.3370.10">
    <property type="entry name" value="SecY subunit domain"/>
    <property type="match status" value="1"/>
</dbReference>
<feature type="transmembrane region" description="Helical" evidence="9">
    <location>
        <begin position="156"/>
        <end position="178"/>
    </location>
</feature>
<keyword evidence="5 9" id="KW-0653">Protein transport</keyword>
<dbReference type="PROSITE" id="PS00755">
    <property type="entry name" value="SECY_1"/>
    <property type="match status" value="1"/>
</dbReference>
<evidence type="ECO:0000256" key="1">
    <source>
        <dbReference type="ARBA" id="ARBA00004141"/>
    </source>
</evidence>
<keyword evidence="3 9" id="KW-0813">Transport</keyword>
<dbReference type="InterPro" id="IPR026593">
    <property type="entry name" value="SecY"/>
</dbReference>
<dbReference type="InterPro" id="IPR002208">
    <property type="entry name" value="SecY/SEC61-alpha"/>
</dbReference>
<dbReference type="RefSeq" id="WP_208899300.1">
    <property type="nucleotide sequence ID" value="NZ_CP011497.1"/>
</dbReference>
<comment type="subunit">
    <text evidence="9">Component of the Sec protein translocase complex. Heterotrimer consisting of SecY, SecE and SecG subunits. The heterotrimers can form oligomers, although 1 heterotrimer is thought to be able to translocate proteins. Interacts with the ribosome. Interacts with SecDF, and other proteins may be involved. Interacts with SecA.</text>
</comment>
<reference evidence="13 14" key="1">
    <citation type="journal article" date="2015" name="ISME J.">
        <title>Draft Genome Sequence of Streptomyces incarnatus NRRL8089, which Produces the Nucleoside Antibiotic Sinefungin.</title>
        <authorList>
            <person name="Oshima K."/>
            <person name="Hattori M."/>
            <person name="Shimizu H."/>
            <person name="Fukuda K."/>
            <person name="Nemoto M."/>
            <person name="Inagaki K."/>
            <person name="Tamura T."/>
        </authorList>
    </citation>
    <scope>NUCLEOTIDE SEQUENCE [LARGE SCALE GENOMIC DNA]</scope>
    <source>
        <strain evidence="13 14">NRRL 8089</strain>
    </source>
</reference>
<feature type="transmembrane region" description="Helical" evidence="9">
    <location>
        <begin position="116"/>
        <end position="136"/>
    </location>
</feature>
<keyword evidence="14" id="KW-1185">Reference proteome</keyword>
<evidence type="ECO:0000256" key="2">
    <source>
        <dbReference type="ARBA" id="ARBA00005751"/>
    </source>
</evidence>
<evidence type="ECO:0000313" key="14">
    <source>
        <dbReference type="Proteomes" id="UP000035366"/>
    </source>
</evidence>
<dbReference type="EMBL" id="CP011497">
    <property type="protein sequence ID" value="AKJ11375.1"/>
    <property type="molecule type" value="Genomic_DNA"/>
</dbReference>
<dbReference type="HAMAP" id="MF_01465">
    <property type="entry name" value="SecY"/>
    <property type="match status" value="1"/>
</dbReference>
<dbReference type="Pfam" id="PF00344">
    <property type="entry name" value="SecY"/>
    <property type="match status" value="1"/>
</dbReference>
<feature type="transmembrane region" description="Helical" evidence="9">
    <location>
        <begin position="379"/>
        <end position="397"/>
    </location>
</feature>
<sequence length="438" mass="47553">MLTAFARAFRTPDLRKKLLFTLGIIVVYRVGTHIPIPGVNYASVQQCVKEASGNQGLFGMINMFSGGALLQITVFALGIMPYITASIILQLLTVVIPRLEALKKEGQAGTTKITQYTRYLTVALAILQGTGLVATARTGRLFNGCSVATSIVPDQSIFTTVTMVVCMTAGTAVVMWLGELITDRGIGNGMSILMFISIAATFPSALWAIKKQGTLAGGWIEFGTVILVGLVMVALVVFVEQAQRRIPVQYAKRMIGRRSYGGTSTYIPLKVNQAGVIPVIFASSLLYIPALLAQFAGGKSGWKTWIEQNLTKQGDSPVYITLYFLLIVFFAFFYVAISFNPEEVADNMKKYGGFIPGIRAGRPTAEYLSYVLNRITWPGSLYLGLIALVPTMALVGFGASQNFPFGGTSILIIVGVGLETVKQIESQLQQRNYEGFLR</sequence>
<name>A0ABM5TK67_9ACTN</name>
<dbReference type="Proteomes" id="UP000035366">
    <property type="component" value="Chromosome"/>
</dbReference>
<feature type="transmembrane region" description="Helical" evidence="9">
    <location>
        <begin position="18"/>
        <end position="36"/>
    </location>
</feature>
<keyword evidence="6 9" id="KW-1133">Transmembrane helix</keyword>
<keyword evidence="7 9" id="KW-0811">Translocation</keyword>
<evidence type="ECO:0000256" key="3">
    <source>
        <dbReference type="ARBA" id="ARBA00022448"/>
    </source>
</evidence>
<dbReference type="InterPro" id="IPR030659">
    <property type="entry name" value="SecY_CS"/>
</dbReference>
<feature type="transmembrane region" description="Helical" evidence="9">
    <location>
        <begin position="190"/>
        <end position="209"/>
    </location>
</feature>
<dbReference type="PANTHER" id="PTHR10906">
    <property type="entry name" value="SECY/SEC61-ALPHA FAMILY MEMBER"/>
    <property type="match status" value="1"/>
</dbReference>
<comment type="similarity">
    <text evidence="2 9 12">Belongs to the SecY/SEC61-alpha family.</text>
</comment>
<gene>
    <name evidence="9" type="primary">secY</name>
    <name evidence="13" type="ORF">ABB07_15460</name>
</gene>
<dbReference type="InterPro" id="IPR023201">
    <property type="entry name" value="SecY_dom_sf"/>
</dbReference>
<evidence type="ECO:0000256" key="7">
    <source>
        <dbReference type="ARBA" id="ARBA00023010"/>
    </source>
</evidence>
<proteinExistence type="inferred from homology"/>
<evidence type="ECO:0000256" key="8">
    <source>
        <dbReference type="ARBA" id="ARBA00023136"/>
    </source>
</evidence>
<feature type="transmembrane region" description="Helical" evidence="9">
    <location>
        <begin position="215"/>
        <end position="239"/>
    </location>
</feature>
<evidence type="ECO:0000256" key="4">
    <source>
        <dbReference type="ARBA" id="ARBA00022692"/>
    </source>
</evidence>
<dbReference type="PIRSF" id="PIRSF004557">
    <property type="entry name" value="SecY"/>
    <property type="match status" value="1"/>
</dbReference>
<dbReference type="PROSITE" id="PS00756">
    <property type="entry name" value="SECY_2"/>
    <property type="match status" value="1"/>
</dbReference>
<evidence type="ECO:0000256" key="6">
    <source>
        <dbReference type="ARBA" id="ARBA00022989"/>
    </source>
</evidence>
<dbReference type="NCBIfam" id="TIGR00967">
    <property type="entry name" value="3a0501s007"/>
    <property type="match status" value="1"/>
</dbReference>
<organism evidence="13 14">
    <name type="scientific">Streptomyces incarnatus</name>
    <dbReference type="NCBI Taxonomy" id="665007"/>
    <lineage>
        <taxon>Bacteria</taxon>
        <taxon>Bacillati</taxon>
        <taxon>Actinomycetota</taxon>
        <taxon>Actinomycetes</taxon>
        <taxon>Kitasatosporales</taxon>
        <taxon>Streptomycetaceae</taxon>
        <taxon>Streptomyces</taxon>
    </lineage>
</organism>
<evidence type="ECO:0000256" key="10">
    <source>
        <dbReference type="RuleBase" id="RU000537"/>
    </source>
</evidence>
<dbReference type="SUPFAM" id="SSF103491">
    <property type="entry name" value="Preprotein translocase SecY subunit"/>
    <property type="match status" value="1"/>
</dbReference>
<keyword evidence="8 9" id="KW-0472">Membrane</keyword>
<evidence type="ECO:0000313" key="13">
    <source>
        <dbReference type="EMBL" id="AKJ11375.1"/>
    </source>
</evidence>
<feature type="transmembrane region" description="Helical" evidence="9">
    <location>
        <begin position="68"/>
        <end position="95"/>
    </location>
</feature>
<protein>
    <recommendedName>
        <fullName evidence="9 10">Protein translocase subunit SecY</fullName>
    </recommendedName>
</protein>
<evidence type="ECO:0000256" key="12">
    <source>
        <dbReference type="RuleBase" id="RU004349"/>
    </source>
</evidence>
<accession>A0ABM5TK67</accession>
<feature type="transmembrane region" description="Helical" evidence="9">
    <location>
        <begin position="276"/>
        <end position="297"/>
    </location>
</feature>
<evidence type="ECO:0000256" key="11">
    <source>
        <dbReference type="RuleBase" id="RU003484"/>
    </source>
</evidence>
<evidence type="ECO:0000256" key="9">
    <source>
        <dbReference type="HAMAP-Rule" id="MF_01465"/>
    </source>
</evidence>